<evidence type="ECO:0000313" key="2">
    <source>
        <dbReference type="Proteomes" id="UP000246410"/>
    </source>
</evidence>
<evidence type="ECO:0008006" key="3">
    <source>
        <dbReference type="Google" id="ProtNLM"/>
    </source>
</evidence>
<keyword evidence="2" id="KW-1185">Reference proteome</keyword>
<dbReference type="EMBL" id="QGTL01000008">
    <property type="protein sequence ID" value="PWV72701.1"/>
    <property type="molecule type" value="Genomic_DNA"/>
</dbReference>
<gene>
    <name evidence="1" type="ORF">DFR69_1089</name>
</gene>
<evidence type="ECO:0000313" key="1">
    <source>
        <dbReference type="EMBL" id="PWV72701.1"/>
    </source>
</evidence>
<comment type="caution">
    <text evidence="1">The sequence shown here is derived from an EMBL/GenBank/DDBJ whole genome shotgun (WGS) entry which is preliminary data.</text>
</comment>
<accession>A0A317NBN5</accession>
<protein>
    <recommendedName>
        <fullName evidence="3">DNA-directed RNA polymerase subunit beta</fullName>
    </recommendedName>
</protein>
<dbReference type="Proteomes" id="UP000246410">
    <property type="component" value="Unassembled WGS sequence"/>
</dbReference>
<dbReference type="RefSeq" id="WP_110039369.1">
    <property type="nucleotide sequence ID" value="NZ_QGTL01000008.1"/>
</dbReference>
<organism evidence="1 2">
    <name type="scientific">Nocardia neocaledoniensis</name>
    <dbReference type="NCBI Taxonomy" id="236511"/>
    <lineage>
        <taxon>Bacteria</taxon>
        <taxon>Bacillati</taxon>
        <taxon>Actinomycetota</taxon>
        <taxon>Actinomycetes</taxon>
        <taxon>Mycobacteriales</taxon>
        <taxon>Nocardiaceae</taxon>
        <taxon>Nocardia</taxon>
    </lineage>
</organism>
<dbReference type="AlphaFoldDB" id="A0A317NBN5"/>
<name>A0A317NBN5_9NOCA</name>
<reference evidence="1 2" key="1">
    <citation type="submission" date="2018-05" db="EMBL/GenBank/DDBJ databases">
        <title>Genomic Encyclopedia of Type Strains, Phase IV (KMG-IV): sequencing the most valuable type-strain genomes for metagenomic binning, comparative biology and taxonomic classification.</title>
        <authorList>
            <person name="Goeker M."/>
        </authorList>
    </citation>
    <scope>NUCLEOTIDE SEQUENCE [LARGE SCALE GENOMIC DNA]</scope>
    <source>
        <strain evidence="1 2">DSM 44717</strain>
    </source>
</reference>
<sequence length="163" mass="17776">MTHAEPEPALLDSPQSRSLFYRKLCGLPTVVDPVTGAITMRAGAEGAVMMPIQLATRVKLELDRAINSPYPIIGHPKAGMWSFLVRTDAEPVGPTVAAQFRRARVIVIRDGDIVLPSPAPDQWIARTWVAPTATPFRPSAKSVLRSVRRCLASAEPRPDLPHP</sequence>
<proteinExistence type="predicted"/>